<proteinExistence type="predicted"/>
<dbReference type="SUPFAM" id="SSF53335">
    <property type="entry name" value="S-adenosyl-L-methionine-dependent methyltransferases"/>
    <property type="match status" value="1"/>
</dbReference>
<keyword evidence="3" id="KW-0489">Methyltransferase</keyword>
<evidence type="ECO:0000259" key="2">
    <source>
        <dbReference type="Pfam" id="PF08242"/>
    </source>
</evidence>
<feature type="region of interest" description="Disordered" evidence="1">
    <location>
        <begin position="1"/>
        <end position="23"/>
    </location>
</feature>
<evidence type="ECO:0000313" key="4">
    <source>
        <dbReference type="Proteomes" id="UP001501447"/>
    </source>
</evidence>
<comment type="caution">
    <text evidence="3">The sequence shown here is derived from an EMBL/GenBank/DDBJ whole genome shotgun (WGS) entry which is preliminary data.</text>
</comment>
<gene>
    <name evidence="3" type="ORF">GCM10009863_50560</name>
</gene>
<dbReference type="RefSeq" id="WP_344568763.1">
    <property type="nucleotide sequence ID" value="NZ_BAAARJ010000018.1"/>
</dbReference>
<dbReference type="Pfam" id="PF08242">
    <property type="entry name" value="Methyltransf_12"/>
    <property type="match status" value="1"/>
</dbReference>
<dbReference type="EMBL" id="BAAARJ010000018">
    <property type="protein sequence ID" value="GAA2629193.1"/>
    <property type="molecule type" value="Genomic_DNA"/>
</dbReference>
<protein>
    <submittedName>
        <fullName evidence="3">Class I SAM-dependent methyltransferase</fullName>
    </submittedName>
</protein>
<keyword evidence="4" id="KW-1185">Reference proteome</keyword>
<dbReference type="InterPro" id="IPR029063">
    <property type="entry name" value="SAM-dependent_MTases_sf"/>
</dbReference>
<accession>A0ABN3QLA5</accession>
<organism evidence="3 4">
    <name type="scientific">Streptomyces axinellae</name>
    <dbReference type="NCBI Taxonomy" id="552788"/>
    <lineage>
        <taxon>Bacteria</taxon>
        <taxon>Bacillati</taxon>
        <taxon>Actinomycetota</taxon>
        <taxon>Actinomycetes</taxon>
        <taxon>Kitasatosporales</taxon>
        <taxon>Streptomycetaceae</taxon>
        <taxon>Streptomyces</taxon>
    </lineage>
</organism>
<dbReference type="GO" id="GO:0008168">
    <property type="term" value="F:methyltransferase activity"/>
    <property type="evidence" value="ECO:0007669"/>
    <property type="project" value="UniProtKB-KW"/>
</dbReference>
<dbReference type="InterPro" id="IPR013217">
    <property type="entry name" value="Methyltransf_12"/>
</dbReference>
<sequence>MPHDVTSHGASHTGTSAGSRARSGLSALERLRDALPRPARLARLAPHARHARRMLRDWWLRRGAHGDHIAFYRGVMRSDVARDPNAAVGTPTQERWEAVGELQFSYLRSHGLQPAHRLLEIGCGNLRAGWRFIDYLAPGHYHGLDISPDILLAAQRVLASRGLQEKLPHLTLVDDMRLDHLPDGHFDMAHAHSVFSHSPPQVIEECLSHIPRVLKPGGFFDFTYNRTDGEEHHVLHEDFYYRPATLIALAQAQGLLAATMDDWDELPHRQSKIRATLPRAYVRDGE</sequence>
<feature type="domain" description="Methyltransferase type 12" evidence="2">
    <location>
        <begin position="119"/>
        <end position="220"/>
    </location>
</feature>
<evidence type="ECO:0000313" key="3">
    <source>
        <dbReference type="EMBL" id="GAA2629193.1"/>
    </source>
</evidence>
<reference evidence="4" key="1">
    <citation type="journal article" date="2019" name="Int. J. Syst. Evol. Microbiol.">
        <title>The Global Catalogue of Microorganisms (GCM) 10K type strain sequencing project: providing services to taxonomists for standard genome sequencing and annotation.</title>
        <authorList>
            <consortium name="The Broad Institute Genomics Platform"/>
            <consortium name="The Broad Institute Genome Sequencing Center for Infectious Disease"/>
            <person name="Wu L."/>
            <person name="Ma J."/>
        </authorList>
    </citation>
    <scope>NUCLEOTIDE SEQUENCE [LARGE SCALE GENOMIC DNA]</scope>
    <source>
        <strain evidence="4">JCM 16373</strain>
    </source>
</reference>
<dbReference type="Gene3D" id="3.40.50.150">
    <property type="entry name" value="Vaccinia Virus protein VP39"/>
    <property type="match status" value="1"/>
</dbReference>
<evidence type="ECO:0000256" key="1">
    <source>
        <dbReference type="SAM" id="MobiDB-lite"/>
    </source>
</evidence>
<feature type="compositionally biased region" description="Low complexity" evidence="1">
    <location>
        <begin position="13"/>
        <end position="23"/>
    </location>
</feature>
<dbReference type="PANTHER" id="PTHR37886">
    <property type="entry name" value="S-ADENOSYL-L-METHIONINE-DEPENDENT METHYLTRANSFERASES SUPERFAMILY PROTEIN"/>
    <property type="match status" value="1"/>
</dbReference>
<dbReference type="Proteomes" id="UP001501447">
    <property type="component" value="Unassembled WGS sequence"/>
</dbReference>
<dbReference type="GO" id="GO:0032259">
    <property type="term" value="P:methylation"/>
    <property type="evidence" value="ECO:0007669"/>
    <property type="project" value="UniProtKB-KW"/>
</dbReference>
<name>A0ABN3QLA5_9ACTN</name>
<dbReference type="CDD" id="cd02440">
    <property type="entry name" value="AdoMet_MTases"/>
    <property type="match status" value="1"/>
</dbReference>
<dbReference type="PANTHER" id="PTHR37886:SF1">
    <property type="entry name" value="S-ADENOSYL-L-METHIONINE-DEPENDENT METHYLTRANSFERASES SUPERFAMILY PROTEIN"/>
    <property type="match status" value="1"/>
</dbReference>
<keyword evidence="3" id="KW-0808">Transferase</keyword>